<protein>
    <submittedName>
        <fullName evidence="2">Uncharacterized protein</fullName>
    </submittedName>
</protein>
<evidence type="ECO:0000313" key="2">
    <source>
        <dbReference type="EMBL" id="KAA3437614.1"/>
    </source>
</evidence>
<dbReference type="Proteomes" id="UP000324133">
    <property type="component" value="Unassembled WGS sequence"/>
</dbReference>
<proteinExistence type="predicted"/>
<evidence type="ECO:0000256" key="1">
    <source>
        <dbReference type="SAM" id="SignalP"/>
    </source>
</evidence>
<keyword evidence="3" id="KW-1185">Reference proteome</keyword>
<dbReference type="AlphaFoldDB" id="A0A5B6TE07"/>
<gene>
    <name evidence="2" type="ORF">FOA19_09890</name>
</gene>
<evidence type="ECO:0000313" key="3">
    <source>
        <dbReference type="Proteomes" id="UP000324133"/>
    </source>
</evidence>
<organism evidence="2 3">
    <name type="scientific">Rufibacter hautae</name>
    <dbReference type="NCBI Taxonomy" id="2595005"/>
    <lineage>
        <taxon>Bacteria</taxon>
        <taxon>Pseudomonadati</taxon>
        <taxon>Bacteroidota</taxon>
        <taxon>Cytophagia</taxon>
        <taxon>Cytophagales</taxon>
        <taxon>Hymenobacteraceae</taxon>
        <taxon>Rufibacter</taxon>
    </lineage>
</organism>
<reference evidence="2 3" key="1">
    <citation type="submission" date="2019-07" db="EMBL/GenBank/DDBJ databases">
        <title>Rufibacter sp. nov., isolated from lake sediment.</title>
        <authorList>
            <person name="Qu J.-H."/>
        </authorList>
    </citation>
    <scope>NUCLEOTIDE SEQUENCE [LARGE SCALE GENOMIC DNA]</scope>
    <source>
        <strain evidence="2 3">NBS58-1</strain>
    </source>
</reference>
<feature type="signal peptide" evidence="1">
    <location>
        <begin position="1"/>
        <end position="23"/>
    </location>
</feature>
<name>A0A5B6TE07_9BACT</name>
<sequence>MKAKFLSFAVALLVLLTITIVYANNPKWTKAPCVNGNTITGMATGLGTGPYELHITGLYDCVNKGGNTPRSANWSNLDIVVPVTSKQTGGNFKISAVIPSQCDHANWTFLTKDLQVTLIQNGTEVISATPAPSCN</sequence>
<dbReference type="EMBL" id="VKKY01000002">
    <property type="protein sequence ID" value="KAA3437614.1"/>
    <property type="molecule type" value="Genomic_DNA"/>
</dbReference>
<feature type="chain" id="PRO_5022740696" evidence="1">
    <location>
        <begin position="24"/>
        <end position="135"/>
    </location>
</feature>
<keyword evidence="1" id="KW-0732">Signal</keyword>
<accession>A0A5B6TE07</accession>
<dbReference type="RefSeq" id="WP_149090677.1">
    <property type="nucleotide sequence ID" value="NZ_VKKY01000002.1"/>
</dbReference>
<comment type="caution">
    <text evidence="2">The sequence shown here is derived from an EMBL/GenBank/DDBJ whole genome shotgun (WGS) entry which is preliminary data.</text>
</comment>